<dbReference type="AlphaFoldDB" id="A0A133U7K9"/>
<organism evidence="2 3">
    <name type="scientific">candidate division MSBL1 archaeon SCGC-AAA259B11</name>
    <dbReference type="NCBI Taxonomy" id="1698260"/>
    <lineage>
        <taxon>Archaea</taxon>
        <taxon>Methanobacteriati</taxon>
        <taxon>Methanobacteriota</taxon>
        <taxon>candidate division MSBL1</taxon>
    </lineage>
</organism>
<protein>
    <submittedName>
        <fullName evidence="2">Uncharacterized protein</fullName>
    </submittedName>
</protein>
<feature type="compositionally biased region" description="Polar residues" evidence="1">
    <location>
        <begin position="14"/>
        <end position="31"/>
    </location>
</feature>
<dbReference type="Proteomes" id="UP000070184">
    <property type="component" value="Unassembled WGS sequence"/>
</dbReference>
<proteinExistence type="predicted"/>
<evidence type="ECO:0000313" key="2">
    <source>
        <dbReference type="EMBL" id="KXA90195.1"/>
    </source>
</evidence>
<name>A0A133U7K9_9EURY</name>
<reference evidence="2 3" key="1">
    <citation type="journal article" date="2016" name="Sci. Rep.">
        <title>Metabolic traits of an uncultured archaeal lineage -MSBL1- from brine pools of the Red Sea.</title>
        <authorList>
            <person name="Mwirichia R."/>
            <person name="Alam I."/>
            <person name="Rashid M."/>
            <person name="Vinu M."/>
            <person name="Ba-Alawi W."/>
            <person name="Anthony Kamau A."/>
            <person name="Kamanda Ngugi D."/>
            <person name="Goker M."/>
            <person name="Klenk H.P."/>
            <person name="Bajic V."/>
            <person name="Stingl U."/>
        </authorList>
    </citation>
    <scope>NUCLEOTIDE SEQUENCE [LARGE SCALE GENOMIC DNA]</scope>
    <source>
        <strain evidence="2">SCGC-AAA259B11</strain>
    </source>
</reference>
<gene>
    <name evidence="2" type="ORF">AKJ61_01250</name>
</gene>
<accession>A0A133U7K9</accession>
<evidence type="ECO:0000256" key="1">
    <source>
        <dbReference type="SAM" id="MobiDB-lite"/>
    </source>
</evidence>
<evidence type="ECO:0000313" key="3">
    <source>
        <dbReference type="Proteomes" id="UP000070184"/>
    </source>
</evidence>
<keyword evidence="3" id="KW-1185">Reference proteome</keyword>
<feature type="region of interest" description="Disordered" evidence="1">
    <location>
        <begin position="1"/>
        <end position="43"/>
    </location>
</feature>
<sequence>MFQDASYTKRWRRQTSATTNASLRSAPQNYHHQTKKKKNHQEAKGYWLTDVSFTNGLEVAAEDLKGSPP</sequence>
<comment type="caution">
    <text evidence="2">The sequence shown here is derived from an EMBL/GenBank/DDBJ whole genome shotgun (WGS) entry which is preliminary data.</text>
</comment>
<dbReference type="EMBL" id="LHXK01000010">
    <property type="protein sequence ID" value="KXA90195.1"/>
    <property type="molecule type" value="Genomic_DNA"/>
</dbReference>